<keyword evidence="3" id="KW-1185">Reference proteome</keyword>
<evidence type="ECO:0000313" key="2">
    <source>
        <dbReference type="EMBL" id="WAC02500.1"/>
    </source>
</evidence>
<sequence length="220" mass="25916">MEINQYQKLFDFIFDTVKLQEADVIKMTSKLSVDKYIKGDFILKQNQISKSLKFVLSGIYRVYQLNDGKEITSYFNYEQRNPLVASFVSLLTEKPSAEFIECIVPGKLISIAYSDWKELYKTSLELNTFGRLMAEKNYLYAIQRIESLQYQSASERYEIFLKLYPSLLNQIPHHYISSYLGITPNLSAVFVSPWLKSKSYHTSMQLLFIIRKFELWKRQT</sequence>
<dbReference type="Gene3D" id="2.60.120.10">
    <property type="entry name" value="Jelly Rolls"/>
    <property type="match status" value="1"/>
</dbReference>
<name>A0A9E8MX24_9FLAO</name>
<dbReference type="InterPro" id="IPR000595">
    <property type="entry name" value="cNMP-bd_dom"/>
</dbReference>
<dbReference type="InterPro" id="IPR018490">
    <property type="entry name" value="cNMP-bd_dom_sf"/>
</dbReference>
<gene>
    <name evidence="2" type="ORF">N7U66_01955</name>
</gene>
<dbReference type="KEGG" id="lnu:N7U66_01955"/>
<dbReference type="EMBL" id="CP113088">
    <property type="protein sequence ID" value="WAC02500.1"/>
    <property type="molecule type" value="Genomic_DNA"/>
</dbReference>
<evidence type="ECO:0000259" key="1">
    <source>
        <dbReference type="PROSITE" id="PS50042"/>
    </source>
</evidence>
<dbReference type="InterPro" id="IPR014710">
    <property type="entry name" value="RmlC-like_jellyroll"/>
</dbReference>
<protein>
    <submittedName>
        <fullName evidence="2">Cyclic nucleotide-binding domain-containing protein</fullName>
    </submittedName>
</protein>
<reference evidence="2" key="1">
    <citation type="submission" date="2022-11" db="EMBL/GenBank/DDBJ databases">
        <title>Lacinutrix neustonica HL-RS19T sp. nov., isolated from the surface microlayer sample of brackish Lake Shihwa.</title>
        <authorList>
            <person name="Choi J.Y."/>
            <person name="Hwang C.Y."/>
        </authorList>
    </citation>
    <scope>NUCLEOTIDE SEQUENCE</scope>
    <source>
        <strain evidence="2">HL-RS19</strain>
    </source>
</reference>
<evidence type="ECO:0000313" key="3">
    <source>
        <dbReference type="Proteomes" id="UP001164705"/>
    </source>
</evidence>
<dbReference type="PROSITE" id="PS50042">
    <property type="entry name" value="CNMP_BINDING_3"/>
    <property type="match status" value="1"/>
</dbReference>
<feature type="domain" description="Cyclic nucleotide-binding" evidence="1">
    <location>
        <begin position="19"/>
        <end position="119"/>
    </location>
</feature>
<dbReference type="RefSeq" id="WP_267677097.1">
    <property type="nucleotide sequence ID" value="NZ_CP113088.1"/>
</dbReference>
<organism evidence="2 3">
    <name type="scientific">Lacinutrix neustonica</name>
    <dbReference type="NCBI Taxonomy" id="2980107"/>
    <lineage>
        <taxon>Bacteria</taxon>
        <taxon>Pseudomonadati</taxon>
        <taxon>Bacteroidota</taxon>
        <taxon>Flavobacteriia</taxon>
        <taxon>Flavobacteriales</taxon>
        <taxon>Flavobacteriaceae</taxon>
        <taxon>Lacinutrix</taxon>
    </lineage>
</organism>
<proteinExistence type="predicted"/>
<dbReference type="AlphaFoldDB" id="A0A9E8MX24"/>
<dbReference type="Proteomes" id="UP001164705">
    <property type="component" value="Chromosome"/>
</dbReference>
<accession>A0A9E8MX24</accession>
<dbReference type="SUPFAM" id="SSF51206">
    <property type="entry name" value="cAMP-binding domain-like"/>
    <property type="match status" value="1"/>
</dbReference>